<sequence>MPNIIDAPRALSNMEVPPAIAGKARPLLEKQGEQTVYDLASMITDEDDLVPDSSNNYWLEHAVAAGHLHKHKHRRHRRHHKKH</sequence>
<comment type="caution">
    <text evidence="1">The sequence shown here is derived from an EMBL/GenBank/DDBJ whole genome shotgun (WGS) entry which is preliminary data.</text>
</comment>
<gene>
    <name evidence="1" type="ORF">pipiens_008743</name>
</gene>
<dbReference type="Proteomes" id="UP001562425">
    <property type="component" value="Unassembled WGS sequence"/>
</dbReference>
<evidence type="ECO:0000313" key="1">
    <source>
        <dbReference type="EMBL" id="KAL1398711.1"/>
    </source>
</evidence>
<dbReference type="EMBL" id="JBEHCU010005801">
    <property type="protein sequence ID" value="KAL1398711.1"/>
    <property type="molecule type" value="Genomic_DNA"/>
</dbReference>
<name>A0ABD1DG87_CULPP</name>
<keyword evidence="2" id="KW-1185">Reference proteome</keyword>
<protein>
    <submittedName>
        <fullName evidence="1">Uncharacterized protein</fullName>
    </submittedName>
</protein>
<organism evidence="1 2">
    <name type="scientific">Culex pipiens pipiens</name>
    <name type="common">Northern house mosquito</name>
    <dbReference type="NCBI Taxonomy" id="38569"/>
    <lineage>
        <taxon>Eukaryota</taxon>
        <taxon>Metazoa</taxon>
        <taxon>Ecdysozoa</taxon>
        <taxon>Arthropoda</taxon>
        <taxon>Hexapoda</taxon>
        <taxon>Insecta</taxon>
        <taxon>Pterygota</taxon>
        <taxon>Neoptera</taxon>
        <taxon>Endopterygota</taxon>
        <taxon>Diptera</taxon>
        <taxon>Nematocera</taxon>
        <taxon>Culicoidea</taxon>
        <taxon>Culicidae</taxon>
        <taxon>Culicinae</taxon>
        <taxon>Culicini</taxon>
        <taxon>Culex</taxon>
        <taxon>Culex</taxon>
    </lineage>
</organism>
<evidence type="ECO:0000313" key="2">
    <source>
        <dbReference type="Proteomes" id="UP001562425"/>
    </source>
</evidence>
<accession>A0ABD1DG87</accession>
<reference evidence="1 2" key="1">
    <citation type="submission" date="2024-05" db="EMBL/GenBank/DDBJ databases">
        <title>Culex pipiens pipiens assembly and annotation.</title>
        <authorList>
            <person name="Alout H."/>
            <person name="Durand T."/>
        </authorList>
    </citation>
    <scope>NUCLEOTIDE SEQUENCE [LARGE SCALE GENOMIC DNA]</scope>
    <source>
        <strain evidence="1">HA-2024</strain>
        <tissue evidence="1">Whole body</tissue>
    </source>
</reference>
<proteinExistence type="predicted"/>
<dbReference type="AlphaFoldDB" id="A0ABD1DG87"/>